<dbReference type="Gene3D" id="2.40.420.20">
    <property type="match status" value="1"/>
</dbReference>
<dbReference type="AlphaFoldDB" id="A0A1Y5EHU6"/>
<dbReference type="CDD" id="cd06850">
    <property type="entry name" value="biotinyl_domain"/>
    <property type="match status" value="1"/>
</dbReference>
<feature type="chain" id="PRO_5013300257" evidence="3">
    <location>
        <begin position="27"/>
        <end position="321"/>
    </location>
</feature>
<evidence type="ECO:0000259" key="4">
    <source>
        <dbReference type="Pfam" id="PF25973"/>
    </source>
</evidence>
<keyword evidence="1" id="KW-0813">Transport</keyword>
<feature type="region of interest" description="Disordered" evidence="2">
    <location>
        <begin position="28"/>
        <end position="52"/>
    </location>
</feature>
<dbReference type="GO" id="GO:0046914">
    <property type="term" value="F:transition metal ion binding"/>
    <property type="evidence" value="ECO:0007669"/>
    <property type="project" value="TreeGrafter"/>
</dbReference>
<evidence type="ECO:0000256" key="2">
    <source>
        <dbReference type="SAM" id="MobiDB-lite"/>
    </source>
</evidence>
<reference evidence="7" key="1">
    <citation type="journal article" date="2017" name="Proc. Natl. Acad. Sci. U.S.A.">
        <title>Simulation of Deepwater Horizon oil plume reveals substrate specialization within a complex community of hydrocarbon degraders.</title>
        <authorList>
            <person name="Hu P."/>
            <person name="Dubinsky E.A."/>
            <person name="Probst A.J."/>
            <person name="Wang J."/>
            <person name="Sieber C.M.K."/>
            <person name="Tom L.M."/>
            <person name="Gardinali P."/>
            <person name="Banfield J.F."/>
            <person name="Atlas R.M."/>
            <person name="Andersen G.L."/>
        </authorList>
    </citation>
    <scope>NUCLEOTIDE SEQUENCE [LARGE SCALE GENOMIC DNA]</scope>
</reference>
<dbReference type="SUPFAM" id="SSF51230">
    <property type="entry name" value="Single hybrid motif"/>
    <property type="match status" value="1"/>
</dbReference>
<dbReference type="Pfam" id="PF25973">
    <property type="entry name" value="BSH_CzcB"/>
    <property type="match status" value="1"/>
</dbReference>
<evidence type="ECO:0000259" key="5">
    <source>
        <dbReference type="Pfam" id="PF25975"/>
    </source>
</evidence>
<evidence type="ECO:0000256" key="1">
    <source>
        <dbReference type="ARBA" id="ARBA00022448"/>
    </source>
</evidence>
<feature type="domain" description="CzcB-like C-terminal circularly permuted SH3-like" evidence="5">
    <location>
        <begin position="250"/>
        <end position="309"/>
    </location>
</feature>
<keyword evidence="3" id="KW-0732">Signal</keyword>
<feature type="signal peptide" evidence="3">
    <location>
        <begin position="1"/>
        <end position="26"/>
    </location>
</feature>
<name>A0A1Y5EHU6_COLPS</name>
<dbReference type="PANTHER" id="PTHR30097:SF4">
    <property type="entry name" value="SLR6042 PROTEIN"/>
    <property type="match status" value="1"/>
</dbReference>
<dbReference type="Gene3D" id="2.40.50.100">
    <property type="match status" value="1"/>
</dbReference>
<dbReference type="Pfam" id="PF25975">
    <property type="entry name" value="CzcB_C"/>
    <property type="match status" value="1"/>
</dbReference>
<comment type="caution">
    <text evidence="6">The sequence shown here is derived from an EMBL/GenBank/DDBJ whole genome shotgun (WGS) entry which is preliminary data.</text>
</comment>
<evidence type="ECO:0000256" key="3">
    <source>
        <dbReference type="SAM" id="SignalP"/>
    </source>
</evidence>
<accession>A0A1Y5EHU6</accession>
<dbReference type="GO" id="GO:0030288">
    <property type="term" value="C:outer membrane-bounded periplasmic space"/>
    <property type="evidence" value="ECO:0007669"/>
    <property type="project" value="TreeGrafter"/>
</dbReference>
<evidence type="ECO:0000313" key="7">
    <source>
        <dbReference type="Proteomes" id="UP000243053"/>
    </source>
</evidence>
<dbReference type="Proteomes" id="UP000243053">
    <property type="component" value="Unassembled WGS sequence"/>
</dbReference>
<organism evidence="6 7">
    <name type="scientific">Colwellia psychrerythraea</name>
    <name type="common">Vibrio psychroerythus</name>
    <dbReference type="NCBI Taxonomy" id="28229"/>
    <lineage>
        <taxon>Bacteria</taxon>
        <taxon>Pseudomonadati</taxon>
        <taxon>Pseudomonadota</taxon>
        <taxon>Gammaproteobacteria</taxon>
        <taxon>Alteromonadales</taxon>
        <taxon>Colwelliaceae</taxon>
        <taxon>Colwellia</taxon>
    </lineage>
</organism>
<dbReference type="InterPro" id="IPR051909">
    <property type="entry name" value="MFP_Cation_Efflux"/>
</dbReference>
<dbReference type="InterPro" id="IPR058649">
    <property type="entry name" value="CzcB_C"/>
</dbReference>
<dbReference type="PANTHER" id="PTHR30097">
    <property type="entry name" value="CATION EFFLUX SYSTEM PROTEIN CUSB"/>
    <property type="match status" value="1"/>
</dbReference>
<evidence type="ECO:0000313" key="6">
    <source>
        <dbReference type="EMBL" id="OUR82302.1"/>
    </source>
</evidence>
<dbReference type="GO" id="GO:0015679">
    <property type="term" value="P:plasma membrane copper ion transport"/>
    <property type="evidence" value="ECO:0007669"/>
    <property type="project" value="TreeGrafter"/>
</dbReference>
<proteinExistence type="predicted"/>
<feature type="domain" description="CzcB-like barrel-sandwich hybrid" evidence="4">
    <location>
        <begin position="98"/>
        <end position="158"/>
    </location>
</feature>
<dbReference type="GO" id="GO:0060003">
    <property type="term" value="P:copper ion export"/>
    <property type="evidence" value="ECO:0007669"/>
    <property type="project" value="TreeGrafter"/>
</dbReference>
<dbReference type="InterPro" id="IPR058647">
    <property type="entry name" value="BSH_CzcB-like"/>
</dbReference>
<dbReference type="InterPro" id="IPR011053">
    <property type="entry name" value="Single_hybrid_motif"/>
</dbReference>
<dbReference type="EMBL" id="MAAF01000040">
    <property type="protein sequence ID" value="OUR82302.1"/>
    <property type="molecule type" value="Genomic_DNA"/>
</dbReference>
<gene>
    <name evidence="6" type="ORF">A9Q75_06185</name>
</gene>
<sequence length="321" mass="34540">MTIKYTTLLLIAATLSSAVISNNLIAGEDHGKEDQHSDHHGEEKSHGDEGKHNEIEGHIEITLSDALKAGIINATAGAGQINKMTTVYGRSVINPKAISQVSARFPGLITKLSVNVGDVVKAGENIAQVESSDSLKRYNISAPISGVVTERYANPGELASLQPLLTLENYDQLWVEYKIFPSQQAIKKGQQVTISSTVAKTQSNIMYLMANKNQPFMTAIVPLENSNGLWTPGQMLAGSIVTSQMDASLVIDNRALQEVEGKNVIFVTNKSGYETRELQLGETDGQVTHVISGLRVGDKYALSNSYLLKADLGKAGASHAH</sequence>
<protein>
    <submittedName>
        <fullName evidence="6">RND transporter</fullName>
    </submittedName>
</protein>